<dbReference type="OrthoDB" id="4475438at2759"/>
<feature type="region of interest" description="Disordered" evidence="1">
    <location>
        <begin position="1"/>
        <end position="23"/>
    </location>
</feature>
<evidence type="ECO:0000313" key="3">
    <source>
        <dbReference type="Proteomes" id="UP000326950"/>
    </source>
</evidence>
<evidence type="ECO:0000313" key="2">
    <source>
        <dbReference type="EMBL" id="KAE8164876.1"/>
    </source>
</evidence>
<evidence type="ECO:0000256" key="1">
    <source>
        <dbReference type="SAM" id="MobiDB-lite"/>
    </source>
</evidence>
<dbReference type="Proteomes" id="UP000326950">
    <property type="component" value="Unassembled WGS sequence"/>
</dbReference>
<protein>
    <submittedName>
        <fullName evidence="2">Uncharacterized protein</fullName>
    </submittedName>
</protein>
<name>A0A5N6V1T2_ASPTM</name>
<gene>
    <name evidence="2" type="ORF">BDV40DRAFT_297970</name>
</gene>
<sequence>MNDQHNDRSAPQPNPKQPRWAIPDLDFPQEDFFKHKMRLYGRRTEEELERKGSLFSQGVVLDVTQNNLAAVFVDIPKNPISTRQAFIDAIEELAHRVIGRVSSSDDSEPEMGTRHAGHPDDNLVEGKERVCFMYEMDPHARLSRDIAEDLYTLMQHAPKAVAHMSRLEKEKMPIEIFRGYTMTKADPGWTCKDYDRQYAIAKPYKDWAPCEALRWLEQAKCSEIMDLDG</sequence>
<proteinExistence type="predicted"/>
<accession>A0A5N6V1T2</accession>
<feature type="compositionally biased region" description="Basic and acidic residues" evidence="1">
    <location>
        <begin position="111"/>
        <end position="121"/>
    </location>
</feature>
<dbReference type="AlphaFoldDB" id="A0A5N6V1T2"/>
<dbReference type="EMBL" id="ML738604">
    <property type="protein sequence ID" value="KAE8164876.1"/>
    <property type="molecule type" value="Genomic_DNA"/>
</dbReference>
<organism evidence="2 3">
    <name type="scientific">Aspergillus tamarii</name>
    <dbReference type="NCBI Taxonomy" id="41984"/>
    <lineage>
        <taxon>Eukaryota</taxon>
        <taxon>Fungi</taxon>
        <taxon>Dikarya</taxon>
        <taxon>Ascomycota</taxon>
        <taxon>Pezizomycotina</taxon>
        <taxon>Eurotiomycetes</taxon>
        <taxon>Eurotiomycetidae</taxon>
        <taxon>Eurotiales</taxon>
        <taxon>Aspergillaceae</taxon>
        <taxon>Aspergillus</taxon>
        <taxon>Aspergillus subgen. Circumdati</taxon>
    </lineage>
</organism>
<keyword evidence="3" id="KW-1185">Reference proteome</keyword>
<feature type="region of interest" description="Disordered" evidence="1">
    <location>
        <begin position="101"/>
        <end position="121"/>
    </location>
</feature>
<reference evidence="2 3" key="1">
    <citation type="submission" date="2019-04" db="EMBL/GenBank/DDBJ databases">
        <title>Friends and foes A comparative genomics study of 23 Aspergillus species from section Flavi.</title>
        <authorList>
            <consortium name="DOE Joint Genome Institute"/>
            <person name="Kjaerbolling I."/>
            <person name="Vesth T."/>
            <person name="Frisvad J.C."/>
            <person name="Nybo J.L."/>
            <person name="Theobald S."/>
            <person name="Kildgaard S."/>
            <person name="Isbrandt T."/>
            <person name="Kuo A."/>
            <person name="Sato A."/>
            <person name="Lyhne E.K."/>
            <person name="Kogle M.E."/>
            <person name="Wiebenga A."/>
            <person name="Kun R.S."/>
            <person name="Lubbers R.J."/>
            <person name="Makela M.R."/>
            <person name="Barry K."/>
            <person name="Chovatia M."/>
            <person name="Clum A."/>
            <person name="Daum C."/>
            <person name="Haridas S."/>
            <person name="He G."/>
            <person name="LaButti K."/>
            <person name="Lipzen A."/>
            <person name="Mondo S."/>
            <person name="Riley R."/>
            <person name="Salamov A."/>
            <person name="Simmons B.A."/>
            <person name="Magnuson J.K."/>
            <person name="Henrissat B."/>
            <person name="Mortensen U.H."/>
            <person name="Larsen T.O."/>
            <person name="Devries R.P."/>
            <person name="Grigoriev I.V."/>
            <person name="Machida M."/>
            <person name="Baker S.E."/>
            <person name="Andersen M.R."/>
        </authorList>
    </citation>
    <scope>NUCLEOTIDE SEQUENCE [LARGE SCALE GENOMIC DNA]</scope>
    <source>
        <strain evidence="2 3">CBS 117626</strain>
    </source>
</reference>